<dbReference type="InterPro" id="IPR049900">
    <property type="entry name" value="PKS_mFAS_DH"/>
</dbReference>
<evidence type="ECO:0000259" key="7">
    <source>
        <dbReference type="PROSITE" id="PS52004"/>
    </source>
</evidence>
<dbReference type="PROSITE" id="PS52019">
    <property type="entry name" value="PKS_MFAS_DH"/>
    <property type="match status" value="1"/>
</dbReference>
<dbReference type="SMART" id="SM00823">
    <property type="entry name" value="PKS_PP"/>
    <property type="match status" value="1"/>
</dbReference>
<dbReference type="Pfam" id="PF00109">
    <property type="entry name" value="ketoacyl-synt"/>
    <property type="match status" value="1"/>
</dbReference>
<dbReference type="GO" id="GO:0005737">
    <property type="term" value="C:cytoplasm"/>
    <property type="evidence" value="ECO:0007669"/>
    <property type="project" value="TreeGrafter"/>
</dbReference>
<keyword evidence="3" id="KW-0808">Transferase</keyword>
<dbReference type="EMBL" id="JACHVQ010000002">
    <property type="protein sequence ID" value="MBB2893250.1"/>
    <property type="molecule type" value="Genomic_DNA"/>
</dbReference>
<dbReference type="PROSITE" id="PS00606">
    <property type="entry name" value="KS3_1"/>
    <property type="match status" value="1"/>
</dbReference>
<feature type="region of interest" description="N-terminal hotdog fold" evidence="4">
    <location>
        <begin position="652"/>
        <end position="776"/>
    </location>
</feature>
<dbReference type="Pfam" id="PF02801">
    <property type="entry name" value="Ketoacyl-synt_C"/>
    <property type="match status" value="1"/>
</dbReference>
<dbReference type="SMART" id="SM01294">
    <property type="entry name" value="PKS_PP_betabranch"/>
    <property type="match status" value="1"/>
</dbReference>
<evidence type="ECO:0000256" key="3">
    <source>
        <dbReference type="ARBA" id="ARBA00022679"/>
    </source>
</evidence>
<dbReference type="GO" id="GO:0031177">
    <property type="term" value="F:phosphopantetheine binding"/>
    <property type="evidence" value="ECO:0007669"/>
    <property type="project" value="InterPro"/>
</dbReference>
<dbReference type="PROSITE" id="PS52004">
    <property type="entry name" value="KS3_2"/>
    <property type="match status" value="1"/>
</dbReference>
<feature type="domain" description="Carrier" evidence="6">
    <location>
        <begin position="1422"/>
        <end position="1497"/>
    </location>
</feature>
<keyword evidence="1" id="KW-0596">Phosphopantetheine</keyword>
<dbReference type="Gene3D" id="1.10.1240.100">
    <property type="match status" value="1"/>
</dbReference>
<dbReference type="GO" id="GO:0006633">
    <property type="term" value="P:fatty acid biosynthetic process"/>
    <property type="evidence" value="ECO:0007669"/>
    <property type="project" value="InterPro"/>
</dbReference>
<dbReference type="RefSeq" id="WP_183321588.1">
    <property type="nucleotide sequence ID" value="NZ_JACHVQ010000002.1"/>
</dbReference>
<dbReference type="GO" id="GO:0004312">
    <property type="term" value="F:fatty acid synthase activity"/>
    <property type="evidence" value="ECO:0007669"/>
    <property type="project" value="TreeGrafter"/>
</dbReference>
<dbReference type="InterPro" id="IPR009081">
    <property type="entry name" value="PP-bd_ACP"/>
</dbReference>
<evidence type="ECO:0000256" key="5">
    <source>
        <dbReference type="SAM" id="MobiDB-lite"/>
    </source>
</evidence>
<evidence type="ECO:0000259" key="6">
    <source>
        <dbReference type="PROSITE" id="PS50075"/>
    </source>
</evidence>
<organism evidence="9 10">
    <name type="scientific">Flexivirga oryzae</name>
    <dbReference type="NCBI Taxonomy" id="1794944"/>
    <lineage>
        <taxon>Bacteria</taxon>
        <taxon>Bacillati</taxon>
        <taxon>Actinomycetota</taxon>
        <taxon>Actinomycetes</taxon>
        <taxon>Micrococcales</taxon>
        <taxon>Dermacoccaceae</taxon>
        <taxon>Flexivirga</taxon>
    </lineage>
</organism>
<dbReference type="Pfam" id="PF00550">
    <property type="entry name" value="PP-binding"/>
    <property type="match status" value="1"/>
</dbReference>
<dbReference type="SUPFAM" id="SSF51735">
    <property type="entry name" value="NAD(P)-binding Rossmann-fold domains"/>
    <property type="match status" value="2"/>
</dbReference>
<dbReference type="GO" id="GO:0071770">
    <property type="term" value="P:DIM/DIP cell wall layer assembly"/>
    <property type="evidence" value="ECO:0007669"/>
    <property type="project" value="TreeGrafter"/>
</dbReference>
<reference evidence="9 10" key="1">
    <citation type="submission" date="2020-08" db="EMBL/GenBank/DDBJ databases">
        <title>Sequencing the genomes of 1000 actinobacteria strains.</title>
        <authorList>
            <person name="Klenk H.-P."/>
        </authorList>
    </citation>
    <scope>NUCLEOTIDE SEQUENCE [LARGE SCALE GENOMIC DNA]</scope>
    <source>
        <strain evidence="9 10">DSM 105369</strain>
    </source>
</reference>
<dbReference type="InterPro" id="IPR020806">
    <property type="entry name" value="PKS_PP-bd"/>
</dbReference>
<dbReference type="InterPro" id="IPR050091">
    <property type="entry name" value="PKS_NRPS_Biosynth_Enz"/>
</dbReference>
<dbReference type="Gene3D" id="3.10.129.110">
    <property type="entry name" value="Polyketide synthase dehydratase"/>
    <property type="match status" value="1"/>
</dbReference>
<evidence type="ECO:0000313" key="9">
    <source>
        <dbReference type="EMBL" id="MBB2893250.1"/>
    </source>
</evidence>
<evidence type="ECO:0000256" key="1">
    <source>
        <dbReference type="ARBA" id="ARBA00022450"/>
    </source>
</evidence>
<dbReference type="InterPro" id="IPR020841">
    <property type="entry name" value="PKS_Beta-ketoAc_synthase_dom"/>
</dbReference>
<dbReference type="PANTHER" id="PTHR43775:SF37">
    <property type="entry name" value="SI:DKEY-61P9.11"/>
    <property type="match status" value="1"/>
</dbReference>
<feature type="compositionally biased region" description="Low complexity" evidence="5">
    <location>
        <begin position="1377"/>
        <end position="1389"/>
    </location>
</feature>
<dbReference type="Proteomes" id="UP000559182">
    <property type="component" value="Unassembled WGS sequence"/>
</dbReference>
<dbReference type="CDD" id="cd00833">
    <property type="entry name" value="PKS"/>
    <property type="match status" value="1"/>
</dbReference>
<dbReference type="GO" id="GO:0005886">
    <property type="term" value="C:plasma membrane"/>
    <property type="evidence" value="ECO:0007669"/>
    <property type="project" value="TreeGrafter"/>
</dbReference>
<keyword evidence="10" id="KW-1185">Reference proteome</keyword>
<dbReference type="InterPro" id="IPR042104">
    <property type="entry name" value="PKS_dehydratase_sf"/>
</dbReference>
<evidence type="ECO:0000259" key="8">
    <source>
        <dbReference type="PROSITE" id="PS52019"/>
    </source>
</evidence>
<feature type="domain" description="PKS/mFAS DH" evidence="8">
    <location>
        <begin position="652"/>
        <end position="939"/>
    </location>
</feature>
<feature type="active site" description="Proton acceptor; for dehydratase activity" evidence="4">
    <location>
        <position position="682"/>
    </location>
</feature>
<dbReference type="Pfam" id="PF08659">
    <property type="entry name" value="KR"/>
    <property type="match status" value="1"/>
</dbReference>
<evidence type="ECO:0000256" key="2">
    <source>
        <dbReference type="ARBA" id="ARBA00022553"/>
    </source>
</evidence>
<dbReference type="Pfam" id="PF21089">
    <property type="entry name" value="PKS_DH_N"/>
    <property type="match status" value="1"/>
</dbReference>
<dbReference type="Gene3D" id="1.10.1200.10">
    <property type="entry name" value="ACP-like"/>
    <property type="match status" value="1"/>
</dbReference>
<dbReference type="InterPro" id="IPR013968">
    <property type="entry name" value="PKS_KR"/>
</dbReference>
<dbReference type="InterPro" id="IPR014031">
    <property type="entry name" value="Ketoacyl_synth_C"/>
</dbReference>
<keyword evidence="2" id="KW-0597">Phosphoprotein</keyword>
<dbReference type="InterPro" id="IPR036736">
    <property type="entry name" value="ACP-like_sf"/>
</dbReference>
<dbReference type="SMART" id="SM00822">
    <property type="entry name" value="PKS_KR"/>
    <property type="match status" value="1"/>
</dbReference>
<dbReference type="InterPro" id="IPR016039">
    <property type="entry name" value="Thiolase-like"/>
</dbReference>
<dbReference type="InterPro" id="IPR032821">
    <property type="entry name" value="PKS_assoc"/>
</dbReference>
<dbReference type="InterPro" id="IPR036291">
    <property type="entry name" value="NAD(P)-bd_dom_sf"/>
</dbReference>
<evidence type="ECO:0000256" key="4">
    <source>
        <dbReference type="PROSITE-ProRule" id="PRU01363"/>
    </source>
</evidence>
<feature type="region of interest" description="C-terminal hotdog fold" evidence="4">
    <location>
        <begin position="788"/>
        <end position="939"/>
    </location>
</feature>
<dbReference type="SUPFAM" id="SSF53901">
    <property type="entry name" value="Thiolase-like"/>
    <property type="match status" value="1"/>
</dbReference>
<sequence>MELAQYLYSQITSGQLDEAEGRRYIGQVLPSDIAVVGMSCEYTGADSVFGFEEMLRSGRNGFRSFPESRKQYFPRDHRYLVDAARVSGRDAEELFQAMCGQPGAYLDDVDQFEPGFFDIAENEATYIDPMHRLVLKHLHLAIEHSGMTREEIVGSRTAIYVGKDRSIAGSYASEIEADSDLVNPGTWEGILASRLNYLYDLQGGSLVVDTACSSSLVALHIAKKMLRDNEIDIALVGGIALGMAPRQGEVFGDYASVETARDHLKVFDRASSGTIFGEGVGFVMLRRLPDAVSRRDKVYSLVRATGINSDGRSNGLTAPNPKAQTNLILDTYSAAAISPETIDYVDAHGTGTKLGDPIEIRGLTDAFRTGGVASYSTCALSSLKENIGHTVGAAGVGGLIKMSLALNSRMIYPAGGFEVPNDFIKFIDTPFYVPNQLSHWESRDHPRRGAISSFGFSGTNGHAVLEEYPADRRDPQTGTEFPFLLSSPTGAQLMQVIDGFLSHEELIRENLLADIAYTLVCRRRRYASSVGFTASSHEEFFASLRTARAALAAGQAADGIFLGDGTADGPASRSTELLRARIAQHPELFSLQERLELEAAEGDGFLGEGDFGDARVCGLPGHVFDTRRYWGTVKKYNVYQADNALSGTPVDGQLLTSRLLSTPSTDLYTMQLDLDRWFLTNHRIAGLPTLSGTAYTQLAAELAQLHFGTPRYELTKMMFQNLIQVTEARTVLVQATKSAKGQDRGLEVEVFSQTDDAEAPFITHGSFRLAPLSDDRIDIGPGPADPGPDAVASNWSGNDEEDSGGMRFAGRWDVRKNEMVLDALTPSDHVMRFTLAPEFREDLTDFHISPALLDLVAGVVSWERSTATGRTYLPLSYGALRFTGLPFTPTVRSRTKLHYDVASDPLVAVADVWIYDDQGRLVVQLERYAMRAFTGSATSHTTTFHEVCLEPIESPAECELPASVAVVDSAGRLGDFTGLPQWQRIGADEVAGLPDKLDALVHVSPAMDGGDVAAFEKALRDVLTVAKAAPRALRAGGRLVFLTRDGLATGTGSADPFAYAVSAAARVIQLENPRLTTVAIADPELDLQRAVRLASAEALAGRKVLVGADGLLGEVVRTRRGALPDRQLPENATVLVTGAFGGVGTQYLTALWEHYRASVVVLGRRDATDLLDSDDADDRARGEQIGRLVDDGMSLRFVRCDLSDDAAVRETIRSLREELVFDAVVHLAGVPEDGMLFRKEWEDLRAIVAPKAAAAAVLLEELAGQRPQFLAASSMTTLAGAPGQFGYTFANAYLEGLARATDGAGVVRWPGWKETGMATRFGVDSATDDAFLLRALPTDEAAAYVRETLGRSFVDVVAGEFTASAHETLSPWMGFEASSAEPAPSTESSGTATAAGVDTESAEQNGLVIRSFDELKITGADRELSDIEKLVAVLFASVLERDEIDVRASFTDLGGDSLKAFSIYTPLVEQLDVDLEVADIFIHSTVLELSAHVREMQEG</sequence>
<dbReference type="Gene3D" id="3.40.47.10">
    <property type="match status" value="1"/>
</dbReference>
<dbReference type="Pfam" id="PF14765">
    <property type="entry name" value="PS-DH"/>
    <property type="match status" value="1"/>
</dbReference>
<dbReference type="SMART" id="SM00825">
    <property type="entry name" value="PKS_KS"/>
    <property type="match status" value="1"/>
</dbReference>
<feature type="domain" description="Ketosynthase family 3 (KS3)" evidence="7">
    <location>
        <begin position="30"/>
        <end position="467"/>
    </location>
</feature>
<feature type="region of interest" description="Disordered" evidence="5">
    <location>
        <begin position="1377"/>
        <end position="1397"/>
    </location>
</feature>
<accession>A0A839N678</accession>
<feature type="region of interest" description="Disordered" evidence="5">
    <location>
        <begin position="779"/>
        <end position="804"/>
    </location>
</feature>
<dbReference type="Gene3D" id="3.40.50.720">
    <property type="entry name" value="NAD(P)-binding Rossmann-like Domain"/>
    <property type="match status" value="1"/>
</dbReference>
<dbReference type="PANTHER" id="PTHR43775">
    <property type="entry name" value="FATTY ACID SYNTHASE"/>
    <property type="match status" value="1"/>
</dbReference>
<comment type="caution">
    <text evidence="9">The sequence shown here is derived from an EMBL/GenBank/DDBJ whole genome shotgun (WGS) entry which is preliminary data.</text>
</comment>
<dbReference type="Pfam" id="PF16197">
    <property type="entry name" value="KAsynt_C_assoc"/>
    <property type="match status" value="1"/>
</dbReference>
<feature type="active site" description="Proton donor; for dehydratase activity" evidence="4">
    <location>
        <position position="854"/>
    </location>
</feature>
<gene>
    <name evidence="9" type="ORF">FHU39_003268</name>
</gene>
<feature type="compositionally biased region" description="Low complexity" evidence="5">
    <location>
        <begin position="779"/>
        <end position="790"/>
    </location>
</feature>
<dbReference type="InterPro" id="IPR014030">
    <property type="entry name" value="Ketoacyl_synth_N"/>
</dbReference>
<dbReference type="SUPFAM" id="SSF47336">
    <property type="entry name" value="ACP-like"/>
    <property type="match status" value="1"/>
</dbReference>
<dbReference type="InterPro" id="IPR057326">
    <property type="entry name" value="KR_dom"/>
</dbReference>
<evidence type="ECO:0000313" key="10">
    <source>
        <dbReference type="Proteomes" id="UP000559182"/>
    </source>
</evidence>
<dbReference type="InterPro" id="IPR049551">
    <property type="entry name" value="PKS_DH_C"/>
</dbReference>
<dbReference type="PROSITE" id="PS50075">
    <property type="entry name" value="CARRIER"/>
    <property type="match status" value="1"/>
</dbReference>
<protein>
    <submittedName>
        <fullName evidence="9">3-oxoacyl-(Acyl-carrier-protein) synthase/NAD(P)-dependent dehydrogenase (Short-subunit alcohol dehydrogenase family)/acyl carrier protein</fullName>
    </submittedName>
</protein>
<dbReference type="GO" id="GO:0004315">
    <property type="term" value="F:3-oxoacyl-[acyl-carrier-protein] synthase activity"/>
    <property type="evidence" value="ECO:0007669"/>
    <property type="project" value="InterPro"/>
</dbReference>
<name>A0A839N678_9MICO</name>
<dbReference type="InterPro" id="IPR049552">
    <property type="entry name" value="PKS_DH_N"/>
</dbReference>
<dbReference type="InterPro" id="IPR018201">
    <property type="entry name" value="Ketoacyl_synth_AS"/>
</dbReference>
<proteinExistence type="predicted"/>